<evidence type="ECO:0000259" key="3">
    <source>
        <dbReference type="PROSITE" id="PS50109"/>
    </source>
</evidence>
<dbReference type="Gene3D" id="3.30.565.10">
    <property type="entry name" value="Histidine kinase-like ATPase, C-terminal domain"/>
    <property type="match status" value="1"/>
</dbReference>
<dbReference type="PANTHER" id="PTHR34220:SF9">
    <property type="entry name" value="SIGNAL TRANSDUCTION HISTIDINE KINASE INTERNAL REGION DOMAIN-CONTAINING PROTEIN"/>
    <property type="match status" value="1"/>
</dbReference>
<feature type="coiled-coil region" evidence="1">
    <location>
        <begin position="173"/>
        <end position="214"/>
    </location>
</feature>
<feature type="transmembrane region" description="Helical" evidence="2">
    <location>
        <begin position="58"/>
        <end position="81"/>
    </location>
</feature>
<feature type="transmembrane region" description="Helical" evidence="2">
    <location>
        <begin position="148"/>
        <end position="166"/>
    </location>
</feature>
<dbReference type="GO" id="GO:0000155">
    <property type="term" value="F:phosphorelay sensor kinase activity"/>
    <property type="evidence" value="ECO:0007669"/>
    <property type="project" value="InterPro"/>
</dbReference>
<gene>
    <name evidence="4" type="ORF">J421_5120</name>
</gene>
<proteinExistence type="predicted"/>
<geneLocation type="plasmid" evidence="4 5">
    <name>1</name>
</geneLocation>
<dbReference type="PANTHER" id="PTHR34220">
    <property type="entry name" value="SENSOR HISTIDINE KINASE YPDA"/>
    <property type="match status" value="1"/>
</dbReference>
<keyword evidence="1" id="KW-0175">Coiled coil</keyword>
<dbReference type="FunCoup" id="W0RQP4">
    <property type="interactions" value="47"/>
</dbReference>
<dbReference type="AlphaFoldDB" id="W0RQP4"/>
<dbReference type="InParanoid" id="W0RQP4"/>
<dbReference type="RefSeq" id="WP_236646341.1">
    <property type="nucleotide sequence ID" value="NZ_CP007129.1"/>
</dbReference>
<keyword evidence="2" id="KW-0472">Membrane</keyword>
<dbReference type="EMBL" id="CP007129">
    <property type="protein sequence ID" value="AHG92655.1"/>
    <property type="molecule type" value="Genomic_DNA"/>
</dbReference>
<dbReference type="PROSITE" id="PS50109">
    <property type="entry name" value="HIS_KIN"/>
    <property type="match status" value="1"/>
</dbReference>
<keyword evidence="4" id="KW-0808">Transferase</keyword>
<dbReference type="KEGG" id="gba:J421_5120"/>
<dbReference type="InterPro" id="IPR003594">
    <property type="entry name" value="HATPase_dom"/>
</dbReference>
<feature type="transmembrane region" description="Helical" evidence="2">
    <location>
        <begin position="102"/>
        <end position="124"/>
    </location>
</feature>
<protein>
    <submittedName>
        <fullName evidence="4">Histidine kinase internal region</fullName>
    </submittedName>
</protein>
<dbReference type="Proteomes" id="UP000019151">
    <property type="component" value="Plasmid 1"/>
</dbReference>
<evidence type="ECO:0000256" key="2">
    <source>
        <dbReference type="SAM" id="Phobius"/>
    </source>
</evidence>
<dbReference type="SUPFAM" id="SSF55874">
    <property type="entry name" value="ATPase domain of HSP90 chaperone/DNA topoisomerase II/histidine kinase"/>
    <property type="match status" value="1"/>
</dbReference>
<keyword evidence="4" id="KW-0418">Kinase</keyword>
<dbReference type="HOGENOM" id="CLU_020473_1_1_0"/>
<feature type="transmembrane region" description="Helical" evidence="2">
    <location>
        <begin position="33"/>
        <end position="52"/>
    </location>
</feature>
<dbReference type="Pfam" id="PF06580">
    <property type="entry name" value="His_kinase"/>
    <property type="match status" value="1"/>
</dbReference>
<name>W0RQP4_9BACT</name>
<dbReference type="InterPro" id="IPR036890">
    <property type="entry name" value="HATPase_C_sf"/>
</dbReference>
<evidence type="ECO:0000256" key="1">
    <source>
        <dbReference type="SAM" id="Coils"/>
    </source>
</evidence>
<dbReference type="Pfam" id="PF02518">
    <property type="entry name" value="HATPase_c"/>
    <property type="match status" value="1"/>
</dbReference>
<evidence type="ECO:0000313" key="5">
    <source>
        <dbReference type="Proteomes" id="UP000019151"/>
    </source>
</evidence>
<keyword evidence="5" id="KW-1185">Reference proteome</keyword>
<keyword evidence="4" id="KW-0614">Plasmid</keyword>
<feature type="domain" description="Histidine kinase" evidence="3">
    <location>
        <begin position="302"/>
        <end position="399"/>
    </location>
</feature>
<sequence length="431" mass="46754">MRTTLSVAAYRAMTTPAPAETTTSAPRWWVEPALILAFWTAMAVLTAVGQLLDPRAGFLKPVFPAASVGLAFTGAYLWAALTRPIFRLSRRYSFERGHWHTNVLALLGVGVVIAIGMEIVVSYLRFEVFFSPRDRAFGYNPLFGLKRLFWLDDFVVYLAVLAVGFARDYFHRLQKRHDEAVELEAERARLQAEAARLEAQLAEARLAALRAQLDPHFLFNTLNAVSSLVGSDPRGVRRMIARLSALLRHTLEESTEPEVPLAQELAVLGQYVEIMEIRFEGRLHVDTSVDPAALDALVPNLVLQPLVENAIKHGVSKLPNAAVGRVAVTVRRAGDDVVLSVRDNGPAIDDADALARPGGVGLRNTRERLTQLYGPEHTLTLTAAPGGGVVAELTLPYHTRADLHAAGVAAVDDDATPAALGAVGAESAARG</sequence>
<reference evidence="4 5" key="1">
    <citation type="journal article" date="2014" name="Genome Announc.">
        <title>Genome Sequence and Methylome of Soil Bacterium Gemmatirosa kalamazoonensis KBS708T, a Member of the Rarely Cultivated Gemmatimonadetes Phylum.</title>
        <authorList>
            <person name="Debruyn J.M."/>
            <person name="Radosevich M."/>
            <person name="Wommack K.E."/>
            <person name="Polson S.W."/>
            <person name="Hauser L.J."/>
            <person name="Fawaz M.N."/>
            <person name="Korlach J."/>
            <person name="Tsai Y.C."/>
        </authorList>
    </citation>
    <scope>NUCLEOTIDE SEQUENCE [LARGE SCALE GENOMIC DNA]</scope>
    <source>
        <strain evidence="4 5">KBS708</strain>
        <plasmid evidence="5">Plasmid 1</plasmid>
    </source>
</reference>
<dbReference type="InterPro" id="IPR010559">
    <property type="entry name" value="Sig_transdc_His_kin_internal"/>
</dbReference>
<dbReference type="InterPro" id="IPR005467">
    <property type="entry name" value="His_kinase_dom"/>
</dbReference>
<organism evidence="4 5">
    <name type="scientific">Gemmatirosa kalamazoonensis</name>
    <dbReference type="NCBI Taxonomy" id="861299"/>
    <lineage>
        <taxon>Bacteria</taxon>
        <taxon>Pseudomonadati</taxon>
        <taxon>Gemmatimonadota</taxon>
        <taxon>Gemmatimonadia</taxon>
        <taxon>Gemmatimonadales</taxon>
        <taxon>Gemmatimonadaceae</taxon>
        <taxon>Gemmatirosa</taxon>
    </lineage>
</organism>
<keyword evidence="2" id="KW-0812">Transmembrane</keyword>
<accession>W0RQP4</accession>
<dbReference type="GO" id="GO:0016020">
    <property type="term" value="C:membrane"/>
    <property type="evidence" value="ECO:0007669"/>
    <property type="project" value="InterPro"/>
</dbReference>
<keyword evidence="2" id="KW-1133">Transmembrane helix</keyword>
<dbReference type="InterPro" id="IPR050640">
    <property type="entry name" value="Bact_2-comp_sensor_kinase"/>
</dbReference>
<evidence type="ECO:0000313" key="4">
    <source>
        <dbReference type="EMBL" id="AHG92655.1"/>
    </source>
</evidence>
<dbReference type="SMART" id="SM00387">
    <property type="entry name" value="HATPase_c"/>
    <property type="match status" value="1"/>
</dbReference>